<sequence length="41" mass="4726">MSVYRCLLFALNRIVLILLTFSTFFSFEILIEPLAISEDEG</sequence>
<keyword evidence="1" id="KW-0472">Membrane</keyword>
<name>S3W4P2_9LEPT</name>
<keyword evidence="1" id="KW-1133">Transmembrane helix</keyword>
<comment type="caution">
    <text evidence="2">The sequence shown here is derived from an EMBL/GenBank/DDBJ whole genome shotgun (WGS) entry which is preliminary data.</text>
</comment>
<dbReference type="Proteomes" id="UP000014540">
    <property type="component" value="Unassembled WGS sequence"/>
</dbReference>
<dbReference type="EMBL" id="AKWZ02000003">
    <property type="protein sequence ID" value="EPG75242.1"/>
    <property type="molecule type" value="Genomic_DNA"/>
</dbReference>
<gene>
    <name evidence="2" type="ORF">LEP1GSC058_1941</name>
</gene>
<keyword evidence="3" id="KW-1185">Reference proteome</keyword>
<accession>S3W4P2</accession>
<evidence type="ECO:0000256" key="1">
    <source>
        <dbReference type="SAM" id="Phobius"/>
    </source>
</evidence>
<dbReference type="STRING" id="1193011.LEP1GSC058_1941"/>
<organism evidence="2 3">
    <name type="scientific">Leptospira fainei serovar Hurstbridge str. BUT 6</name>
    <dbReference type="NCBI Taxonomy" id="1193011"/>
    <lineage>
        <taxon>Bacteria</taxon>
        <taxon>Pseudomonadati</taxon>
        <taxon>Spirochaetota</taxon>
        <taxon>Spirochaetia</taxon>
        <taxon>Leptospirales</taxon>
        <taxon>Leptospiraceae</taxon>
        <taxon>Leptospira</taxon>
    </lineage>
</organism>
<keyword evidence="1" id="KW-0812">Transmembrane</keyword>
<proteinExistence type="predicted"/>
<reference evidence="2" key="1">
    <citation type="submission" date="2013-04" db="EMBL/GenBank/DDBJ databases">
        <authorList>
            <person name="Harkins D.M."/>
            <person name="Durkin A.S."/>
            <person name="Selengut J.D."/>
            <person name="Sanka R."/>
            <person name="DePew J."/>
            <person name="Purushe J."/>
            <person name="Ahmed A."/>
            <person name="van der Linden H."/>
            <person name="Goris M.G.A."/>
            <person name="Hartskeerl R.A."/>
            <person name="Vinetz J.M."/>
            <person name="Sutton G.G."/>
            <person name="Nelson W.C."/>
            <person name="Fouts D.E."/>
        </authorList>
    </citation>
    <scope>NUCLEOTIDE SEQUENCE [LARGE SCALE GENOMIC DNA]</scope>
    <source>
        <strain evidence="2">BUT 6</strain>
    </source>
</reference>
<evidence type="ECO:0000313" key="2">
    <source>
        <dbReference type="EMBL" id="EPG75242.1"/>
    </source>
</evidence>
<feature type="transmembrane region" description="Helical" evidence="1">
    <location>
        <begin position="7"/>
        <end position="31"/>
    </location>
</feature>
<protein>
    <submittedName>
        <fullName evidence="2">Uncharacterized protein</fullName>
    </submittedName>
</protein>
<dbReference type="AlphaFoldDB" id="S3W4P2"/>
<evidence type="ECO:0000313" key="3">
    <source>
        <dbReference type="Proteomes" id="UP000014540"/>
    </source>
</evidence>